<dbReference type="GO" id="GO:0032541">
    <property type="term" value="C:cortical endoplasmic reticulum"/>
    <property type="evidence" value="ECO:0007669"/>
    <property type="project" value="TreeGrafter"/>
</dbReference>
<keyword evidence="11 15" id="KW-0445">Lipid transport</keyword>
<evidence type="ECO:0000256" key="16">
    <source>
        <dbReference type="SAM" id="MobiDB-lite"/>
    </source>
</evidence>
<dbReference type="OrthoDB" id="75724at2759"/>
<accession>A0A2J5HS94</accession>
<dbReference type="Proteomes" id="UP000235023">
    <property type="component" value="Unassembled WGS sequence"/>
</dbReference>
<name>A0A2J5HS94_9EURO</name>
<protein>
    <recommendedName>
        <fullName evidence="15">Phosphatidylinositol transfer protein SFH5</fullName>
        <shortName evidence="15">PITP SFH5</shortName>
    </recommendedName>
</protein>
<dbReference type="GO" id="GO:0008526">
    <property type="term" value="F:phosphatidylinositol transfer activity"/>
    <property type="evidence" value="ECO:0007669"/>
    <property type="project" value="UniProtKB-UniRule"/>
</dbReference>
<keyword evidence="6" id="KW-0349">Heme</keyword>
<dbReference type="GO" id="GO:0046872">
    <property type="term" value="F:metal ion binding"/>
    <property type="evidence" value="ECO:0007669"/>
    <property type="project" value="UniProtKB-KW"/>
</dbReference>
<evidence type="ECO:0000256" key="12">
    <source>
        <dbReference type="ARBA" id="ARBA00023136"/>
    </source>
</evidence>
<dbReference type="InterPro" id="IPR001251">
    <property type="entry name" value="CRAL-TRIO_dom"/>
</dbReference>
<proteinExistence type="inferred from homology"/>
<dbReference type="GO" id="GO:0017157">
    <property type="term" value="P:regulation of exocytosis"/>
    <property type="evidence" value="ECO:0007669"/>
    <property type="project" value="TreeGrafter"/>
</dbReference>
<comment type="subcellular location">
    <subcellularLocation>
        <location evidence="15">Cytoplasm</location>
    </subcellularLocation>
    <subcellularLocation>
        <location evidence="2 15">Endoplasmic reticulum membrane</location>
        <topology evidence="2 15">Peripheral membrane protein</topology>
    </subcellularLocation>
    <subcellularLocation>
        <location evidence="15">Microsome membrane</location>
        <topology evidence="15">Peripheral membrane protein</topology>
    </subcellularLocation>
</comment>
<evidence type="ECO:0000256" key="9">
    <source>
        <dbReference type="ARBA" id="ARBA00022848"/>
    </source>
</evidence>
<dbReference type="PANTHER" id="PTHR47669">
    <property type="entry name" value="PHOSPHATIDYLINOSITOL TRANSFER PROTEIN SFH5"/>
    <property type="match status" value="1"/>
</dbReference>
<evidence type="ECO:0000256" key="4">
    <source>
        <dbReference type="ARBA" id="ARBA00022448"/>
    </source>
</evidence>
<feature type="region of interest" description="Disordered" evidence="16">
    <location>
        <begin position="1"/>
        <end position="85"/>
    </location>
</feature>
<dbReference type="InterPro" id="IPR036865">
    <property type="entry name" value="CRAL-TRIO_dom_sf"/>
</dbReference>
<evidence type="ECO:0000256" key="13">
    <source>
        <dbReference type="ARBA" id="ARBA00024146"/>
    </source>
</evidence>
<keyword evidence="4 15" id="KW-0813">Transport</keyword>
<dbReference type="InterPro" id="IPR036273">
    <property type="entry name" value="CRAL/TRIO_N_dom_sf"/>
</dbReference>
<evidence type="ECO:0000256" key="1">
    <source>
        <dbReference type="ARBA" id="ARBA00001970"/>
    </source>
</evidence>
<dbReference type="PROSITE" id="PS50191">
    <property type="entry name" value="CRAL_TRIO"/>
    <property type="match status" value="1"/>
</dbReference>
<keyword evidence="19" id="KW-1185">Reference proteome</keyword>
<dbReference type="InterPro" id="IPR042938">
    <property type="entry name" value="Sfh5"/>
</dbReference>
<feature type="domain" description="CRAL-TRIO" evidence="17">
    <location>
        <begin position="157"/>
        <end position="342"/>
    </location>
</feature>
<comment type="similarity">
    <text evidence="3 15">Belongs to the SFH5 family.</text>
</comment>
<evidence type="ECO:0000313" key="18">
    <source>
        <dbReference type="EMBL" id="PLN80093.1"/>
    </source>
</evidence>
<evidence type="ECO:0000256" key="5">
    <source>
        <dbReference type="ARBA" id="ARBA00022490"/>
    </source>
</evidence>
<evidence type="ECO:0000256" key="2">
    <source>
        <dbReference type="ARBA" id="ARBA00004406"/>
    </source>
</evidence>
<dbReference type="Gene3D" id="3.40.525.10">
    <property type="entry name" value="CRAL-TRIO lipid binding domain"/>
    <property type="match status" value="1"/>
</dbReference>
<evidence type="ECO:0000259" key="17">
    <source>
        <dbReference type="PROSITE" id="PS50191"/>
    </source>
</evidence>
<gene>
    <name evidence="18" type="ORF">BDW42DRAFT_186293</name>
</gene>
<evidence type="ECO:0000256" key="7">
    <source>
        <dbReference type="ARBA" id="ARBA00022723"/>
    </source>
</evidence>
<feature type="compositionally biased region" description="Polar residues" evidence="16">
    <location>
        <begin position="32"/>
        <end position="43"/>
    </location>
</feature>
<evidence type="ECO:0000256" key="15">
    <source>
        <dbReference type="RuleBase" id="RU367059"/>
    </source>
</evidence>
<dbReference type="EMBL" id="KZ559551">
    <property type="protein sequence ID" value="PLN80093.1"/>
    <property type="molecule type" value="Genomic_DNA"/>
</dbReference>
<keyword evidence="7" id="KW-0479">Metal-binding</keyword>
<dbReference type="GO" id="GO:0005829">
    <property type="term" value="C:cytosol"/>
    <property type="evidence" value="ECO:0007669"/>
    <property type="project" value="TreeGrafter"/>
</dbReference>
<evidence type="ECO:0000256" key="8">
    <source>
        <dbReference type="ARBA" id="ARBA00022824"/>
    </source>
</evidence>
<sequence length="375" mass="41866">MSDQRKNEGGPDTTTGESSRNTTTGESSRNTATGESSRHTTGAQDDKTKSTGSGEGNGGGDDNNQNNNNNNNNYPPDGPAYLRNPPCVGRLAQRLPDIVRTANHPEVWGVNLIDGYHAPTVNILIKFLHANDGDVDKAEKHLTTVLQWRRMLNPLHLANALHNHYKFSGLGYLSDYICIDGKRVIMTWILYGEARDINATLSNSNQFFEWFVALMELATHQLRIHQSSDVMDYNGPDPYKMLQVQDYRKLGSLRTYFGIRPFARWTVNTIALVYPEMLTERYFVNIPVTRGCNFRFFKVFRGKDTSRPFYPISDGANLASKLPNSLQLQIPQIYGGKGQPLQGHAREVGLAPPPATPVPNAYPTTPWGNRVIEGD</sequence>
<dbReference type="AlphaFoldDB" id="A0A2J5HS94"/>
<comment type="function">
    <text evidence="14">Non-classical phosphatidylinositol (PtdIns) transfer protein (PITP), which exhibits PtdIns-binding/transfer activity in the absence of detectable PtdCho-binding/transfer activity. Regulates PtdIns(4,5)P2 homeostasis at the plasma membrane. Heme-binding protein that may play a role in organic oxidant-induced stress responses.</text>
</comment>
<organism evidence="18 19">
    <name type="scientific">Aspergillus taichungensis</name>
    <dbReference type="NCBI Taxonomy" id="482145"/>
    <lineage>
        <taxon>Eukaryota</taxon>
        <taxon>Fungi</taxon>
        <taxon>Dikarya</taxon>
        <taxon>Ascomycota</taxon>
        <taxon>Pezizomycotina</taxon>
        <taxon>Eurotiomycetes</taxon>
        <taxon>Eurotiomycetidae</taxon>
        <taxon>Eurotiales</taxon>
        <taxon>Aspergillaceae</taxon>
        <taxon>Aspergillus</taxon>
        <taxon>Aspergillus subgen. Circumdati</taxon>
    </lineage>
</organism>
<evidence type="ECO:0000256" key="3">
    <source>
        <dbReference type="ARBA" id="ARBA00006667"/>
    </source>
</evidence>
<dbReference type="GO" id="GO:0005789">
    <property type="term" value="C:endoplasmic reticulum membrane"/>
    <property type="evidence" value="ECO:0007669"/>
    <property type="project" value="UniProtKB-SubCell"/>
</dbReference>
<feature type="compositionally biased region" description="Low complexity" evidence="16">
    <location>
        <begin position="62"/>
        <end position="73"/>
    </location>
</feature>
<reference evidence="19" key="1">
    <citation type="submission" date="2017-12" db="EMBL/GenBank/DDBJ databases">
        <authorList>
            <consortium name="DOE Joint Genome Institute"/>
            <person name="Mondo S.J."/>
            <person name="Kjaerbolling I."/>
            <person name="Vesth T.C."/>
            <person name="Frisvad J.C."/>
            <person name="Nybo J.L."/>
            <person name="Theobald S."/>
            <person name="Kuo A."/>
            <person name="Bowyer P."/>
            <person name="Matsuda Y."/>
            <person name="Lyhne E.K."/>
            <person name="Kogle M.E."/>
            <person name="Clum A."/>
            <person name="Lipzen A."/>
            <person name="Salamov A."/>
            <person name="Ngan C.Y."/>
            <person name="Daum C."/>
            <person name="Chiniquy J."/>
            <person name="Barry K."/>
            <person name="LaButti K."/>
            <person name="Haridas S."/>
            <person name="Simmons B.A."/>
            <person name="Magnuson J.K."/>
            <person name="Mortensen U.H."/>
            <person name="Larsen T.O."/>
            <person name="Grigoriev I.V."/>
            <person name="Baker S.E."/>
            <person name="Andersen M.R."/>
            <person name="Nordberg H.P."/>
            <person name="Cantor M.N."/>
            <person name="Hua S.X."/>
        </authorList>
    </citation>
    <scope>NUCLEOTIDE SEQUENCE [LARGE SCALE GENOMIC DNA]</scope>
    <source>
        <strain evidence="19">IBT 19404</strain>
    </source>
</reference>
<dbReference type="GO" id="GO:0043001">
    <property type="term" value="P:Golgi to plasma membrane protein transport"/>
    <property type="evidence" value="ECO:0007669"/>
    <property type="project" value="TreeGrafter"/>
</dbReference>
<evidence type="ECO:0000256" key="11">
    <source>
        <dbReference type="ARBA" id="ARBA00023055"/>
    </source>
</evidence>
<dbReference type="PANTHER" id="PTHR47669:SF1">
    <property type="entry name" value="PHOSPHATIDYLINOSITOL TRANSFER PROTEIN SFH5"/>
    <property type="match status" value="1"/>
</dbReference>
<dbReference type="SUPFAM" id="SSF46938">
    <property type="entry name" value="CRAL/TRIO N-terminal domain"/>
    <property type="match status" value="1"/>
</dbReference>
<keyword evidence="8 15" id="KW-0256">Endoplasmic reticulum</keyword>
<feature type="compositionally biased region" description="Low complexity" evidence="16">
    <location>
        <begin position="13"/>
        <end position="31"/>
    </location>
</feature>
<evidence type="ECO:0000256" key="6">
    <source>
        <dbReference type="ARBA" id="ARBA00022617"/>
    </source>
</evidence>
<evidence type="ECO:0000256" key="14">
    <source>
        <dbReference type="ARBA" id="ARBA00024180"/>
    </source>
</evidence>
<evidence type="ECO:0000256" key="10">
    <source>
        <dbReference type="ARBA" id="ARBA00023004"/>
    </source>
</evidence>
<dbReference type="GO" id="GO:0005886">
    <property type="term" value="C:plasma membrane"/>
    <property type="evidence" value="ECO:0007669"/>
    <property type="project" value="TreeGrafter"/>
</dbReference>
<dbReference type="SUPFAM" id="SSF52087">
    <property type="entry name" value="CRAL/TRIO domain"/>
    <property type="match status" value="1"/>
</dbReference>
<keyword evidence="5 15" id="KW-0963">Cytoplasm</keyword>
<comment type="cofactor">
    <cofactor evidence="1">
        <name>heme b</name>
        <dbReference type="ChEBI" id="CHEBI:60344"/>
    </cofactor>
</comment>
<evidence type="ECO:0000313" key="19">
    <source>
        <dbReference type="Proteomes" id="UP000235023"/>
    </source>
</evidence>
<comment type="catalytic activity">
    <reaction evidence="13">
        <text>a 1,2-diacyl-sn-glycero-3-phospho-(1D-myo-inositol)(in) = a 1,2-diacyl-sn-glycero-3-phospho-(1D-myo-inositol)(out)</text>
        <dbReference type="Rhea" id="RHEA:38691"/>
        <dbReference type="ChEBI" id="CHEBI:57880"/>
    </reaction>
    <physiologicalReaction direction="left-to-right" evidence="13">
        <dbReference type="Rhea" id="RHEA:38692"/>
    </physiologicalReaction>
</comment>
<keyword evidence="10" id="KW-0408">Iron</keyword>
<keyword evidence="9 15" id="KW-0492">Microsome</keyword>
<keyword evidence="12 15" id="KW-0472">Membrane</keyword>